<sequence length="235" mass="26533">MNDPTLPLEGLSPVNGKAIVARFDGGSLSSDSGLIALAEVEKRLRVAATLAACIDDPRRPEMVSHRLDEMIGFRMCMIAAGYEDANDASRLRTDPLFKMAGGRLPCDEDLASQSTLCRLENLPDRRMLLAMGHAMIGLYCRSFRTVPSQIVLDFDDTFDTVHGEQQLRLFNAHHDEYGFQPIVVFDDEGRFVAAVLRPAKRPRGREIRAHLRRLVRSIRQHWPHTRILIRGDSHY</sequence>
<gene>
    <name evidence="2" type="ORF">GA0071312_0866</name>
</gene>
<feature type="domain" description="Transposase DDE" evidence="1">
    <location>
        <begin position="12"/>
        <end position="235"/>
    </location>
</feature>
<dbReference type="EMBL" id="FMBM01000001">
    <property type="protein sequence ID" value="SCC79417.1"/>
    <property type="molecule type" value="Genomic_DNA"/>
</dbReference>
<evidence type="ECO:0000259" key="1">
    <source>
        <dbReference type="Pfam" id="PF13701"/>
    </source>
</evidence>
<proteinExistence type="predicted"/>
<reference evidence="2 3" key="1">
    <citation type="submission" date="2016-08" db="EMBL/GenBank/DDBJ databases">
        <authorList>
            <person name="Varghese N."/>
            <person name="Submissions Spin"/>
        </authorList>
    </citation>
    <scope>NUCLEOTIDE SEQUENCE [LARGE SCALE GENOMIC DNA]</scope>
    <source>
        <strain evidence="2 3">HL-109</strain>
    </source>
</reference>
<dbReference type="Proteomes" id="UP000182800">
    <property type="component" value="Unassembled WGS sequence"/>
</dbReference>
<accession>A0ABY0K654</accession>
<organism evidence="2 3">
    <name type="scientific">Saliniramus fredricksonii</name>
    <dbReference type="NCBI Taxonomy" id="1653334"/>
    <lineage>
        <taxon>Bacteria</taxon>
        <taxon>Pseudomonadati</taxon>
        <taxon>Pseudomonadota</taxon>
        <taxon>Alphaproteobacteria</taxon>
        <taxon>Hyphomicrobiales</taxon>
        <taxon>Salinarimonadaceae</taxon>
        <taxon>Saliniramus</taxon>
    </lineage>
</organism>
<dbReference type="InterPro" id="IPR047960">
    <property type="entry name" value="Transpos_IS1380"/>
</dbReference>
<evidence type="ECO:0000313" key="3">
    <source>
        <dbReference type="Proteomes" id="UP000182800"/>
    </source>
</evidence>
<protein>
    <submittedName>
        <fullName evidence="2">Transposase DDE domain group 1</fullName>
    </submittedName>
</protein>
<keyword evidence="3" id="KW-1185">Reference proteome</keyword>
<dbReference type="Pfam" id="PF13701">
    <property type="entry name" value="DDE_Tnp_1_4"/>
    <property type="match status" value="1"/>
</dbReference>
<comment type="caution">
    <text evidence="2">The sequence shown here is derived from an EMBL/GenBank/DDBJ whole genome shotgun (WGS) entry which is preliminary data.</text>
</comment>
<dbReference type="NCBIfam" id="NF033539">
    <property type="entry name" value="transpos_IS1380"/>
    <property type="match status" value="1"/>
</dbReference>
<evidence type="ECO:0000313" key="2">
    <source>
        <dbReference type="EMBL" id="SCC79417.1"/>
    </source>
</evidence>
<name>A0ABY0K654_9HYPH</name>
<dbReference type="InterPro" id="IPR025668">
    <property type="entry name" value="Tnp_DDE_dom"/>
</dbReference>